<dbReference type="Pfam" id="PF13231">
    <property type="entry name" value="PMT_2"/>
    <property type="match status" value="1"/>
</dbReference>
<keyword evidence="4" id="KW-0808">Transferase</keyword>
<feature type="transmembrane region" description="Helical" evidence="8">
    <location>
        <begin position="20"/>
        <end position="40"/>
    </location>
</feature>
<dbReference type="GO" id="GO:0005886">
    <property type="term" value="C:plasma membrane"/>
    <property type="evidence" value="ECO:0007669"/>
    <property type="project" value="UniProtKB-SubCell"/>
</dbReference>
<evidence type="ECO:0000256" key="1">
    <source>
        <dbReference type="ARBA" id="ARBA00004651"/>
    </source>
</evidence>
<protein>
    <recommendedName>
        <fullName evidence="9">Glycosyltransferase RgtA/B/C/D-like domain-containing protein</fullName>
    </recommendedName>
</protein>
<keyword evidence="5 8" id="KW-0812">Transmembrane</keyword>
<feature type="domain" description="Glycosyltransferase RgtA/B/C/D-like" evidence="9">
    <location>
        <begin position="67"/>
        <end position="207"/>
    </location>
</feature>
<dbReference type="PANTHER" id="PTHR33908:SF11">
    <property type="entry name" value="MEMBRANE PROTEIN"/>
    <property type="match status" value="1"/>
</dbReference>
<gene>
    <name evidence="10" type="ORF">A7E78_01425</name>
</gene>
<feature type="transmembrane region" description="Helical" evidence="8">
    <location>
        <begin position="85"/>
        <end position="105"/>
    </location>
</feature>
<proteinExistence type="predicted"/>
<organism evidence="10 11">
    <name type="scientific">Syntrophotalea acetylenivorans</name>
    <dbReference type="NCBI Taxonomy" id="1842532"/>
    <lineage>
        <taxon>Bacteria</taxon>
        <taxon>Pseudomonadati</taxon>
        <taxon>Thermodesulfobacteriota</taxon>
        <taxon>Desulfuromonadia</taxon>
        <taxon>Desulfuromonadales</taxon>
        <taxon>Syntrophotaleaceae</taxon>
        <taxon>Syntrophotalea</taxon>
    </lineage>
</organism>
<dbReference type="RefSeq" id="WP_072282599.1">
    <property type="nucleotide sequence ID" value="NZ_CP015519.1"/>
</dbReference>
<keyword evidence="6 8" id="KW-1133">Transmembrane helix</keyword>
<dbReference type="GO" id="GO:0009103">
    <property type="term" value="P:lipopolysaccharide biosynthetic process"/>
    <property type="evidence" value="ECO:0007669"/>
    <property type="project" value="UniProtKB-ARBA"/>
</dbReference>
<accession>A0A1L3GLU4</accession>
<feature type="transmembrane region" description="Helical" evidence="8">
    <location>
        <begin position="140"/>
        <end position="156"/>
    </location>
</feature>
<evidence type="ECO:0000313" key="10">
    <source>
        <dbReference type="EMBL" id="APG26638.1"/>
    </source>
</evidence>
<evidence type="ECO:0000256" key="6">
    <source>
        <dbReference type="ARBA" id="ARBA00022989"/>
    </source>
</evidence>
<dbReference type="PANTHER" id="PTHR33908">
    <property type="entry name" value="MANNOSYLTRANSFERASE YKCB-RELATED"/>
    <property type="match status" value="1"/>
</dbReference>
<keyword evidence="7 8" id="KW-0472">Membrane</keyword>
<dbReference type="GO" id="GO:0016763">
    <property type="term" value="F:pentosyltransferase activity"/>
    <property type="evidence" value="ECO:0007669"/>
    <property type="project" value="TreeGrafter"/>
</dbReference>
<dbReference type="OrthoDB" id="5405267at2"/>
<reference evidence="10 11" key="1">
    <citation type="journal article" date="2017" name="Genome Announc.">
        <title>Complete Genome Sequences of Two Acetylene-Fermenting Pelobacter acetylenicus Strains.</title>
        <authorList>
            <person name="Sutton J.M."/>
            <person name="Baesman S.M."/>
            <person name="Fierst J.L."/>
            <person name="Poret-Peterson A.T."/>
            <person name="Oremland R.S."/>
            <person name="Dunlap D.S."/>
            <person name="Akob D.M."/>
        </authorList>
    </citation>
    <scope>NUCLEOTIDE SEQUENCE [LARGE SCALE GENOMIC DNA]</scope>
    <source>
        <strain evidence="10 11">SFB93</strain>
    </source>
</reference>
<feature type="transmembrane region" description="Helical" evidence="8">
    <location>
        <begin position="398"/>
        <end position="416"/>
    </location>
</feature>
<feature type="transmembrane region" description="Helical" evidence="8">
    <location>
        <begin position="209"/>
        <end position="232"/>
    </location>
</feature>
<dbReference type="AlphaFoldDB" id="A0A1L3GLU4"/>
<dbReference type="KEGG" id="pef:A7E78_01425"/>
<evidence type="ECO:0000256" key="7">
    <source>
        <dbReference type="ARBA" id="ARBA00023136"/>
    </source>
</evidence>
<feature type="transmembrane region" description="Helical" evidence="8">
    <location>
        <begin position="61"/>
        <end position="79"/>
    </location>
</feature>
<name>A0A1L3GLU4_9BACT</name>
<sequence length="527" mass="60430">MKLMGRVREWLKGEWELVFLLLSSLILKVILLSSDHIINLDGVRYISAAQQFADGNFLEGLRIDWMPFYSLLIAAFHFLVRDWALAGQLISLLAMVLALIPLYLLTRELFDKKGAFWTGVAFTICPTLNGHAVGLLRDPIFIFFVAWSVYFCLRAFQTEKIVFFTLTALSSTFALCCRLEALLLWGVFLLVLAALAIKNRLERPLLLKGISVLVGLPLIFGLLLGGSVLLVAGPDLTSFDVEGEHKWQLKDVVAGNSISYYKRKVSKGVLRNYQSRYEKLKDLESALPGWSHGGNLLETTRHYMPLIYLFSAVEALADNLFSFFVLPLLFGFGKRLNWHRGHWLILLLVCAYFLMGYYFLFTHDWISKRYVLVPALLLMPWLGRGLERIRARITRFRWPRFAMVLFLLVFCVVPVYKSLGDFIGQDKDNVVKVAGEWLAEQPDLKDALIASNDPRVCFYANQELNFIRRLPKDFRKVEAQAIRKQADLLIIETSSKSLGQIPEFKKFSLLKEFVGTKNHVRIYHRNT</sequence>
<dbReference type="Proteomes" id="UP000182517">
    <property type="component" value="Chromosome"/>
</dbReference>
<evidence type="ECO:0000313" key="11">
    <source>
        <dbReference type="Proteomes" id="UP000182517"/>
    </source>
</evidence>
<evidence type="ECO:0000256" key="2">
    <source>
        <dbReference type="ARBA" id="ARBA00022475"/>
    </source>
</evidence>
<evidence type="ECO:0000256" key="4">
    <source>
        <dbReference type="ARBA" id="ARBA00022679"/>
    </source>
</evidence>
<comment type="subcellular location">
    <subcellularLocation>
        <location evidence="1">Cell membrane</location>
        <topology evidence="1">Multi-pass membrane protein</topology>
    </subcellularLocation>
</comment>
<feature type="transmembrane region" description="Helical" evidence="8">
    <location>
        <begin position="168"/>
        <end position="197"/>
    </location>
</feature>
<feature type="transmembrane region" description="Helical" evidence="8">
    <location>
        <begin position="342"/>
        <end position="360"/>
    </location>
</feature>
<evidence type="ECO:0000256" key="8">
    <source>
        <dbReference type="SAM" id="Phobius"/>
    </source>
</evidence>
<keyword evidence="3" id="KW-0328">Glycosyltransferase</keyword>
<dbReference type="InterPro" id="IPR038731">
    <property type="entry name" value="RgtA/B/C-like"/>
</dbReference>
<evidence type="ECO:0000256" key="3">
    <source>
        <dbReference type="ARBA" id="ARBA00022676"/>
    </source>
</evidence>
<evidence type="ECO:0000259" key="9">
    <source>
        <dbReference type="Pfam" id="PF13231"/>
    </source>
</evidence>
<keyword evidence="2" id="KW-1003">Cell membrane</keyword>
<evidence type="ECO:0000256" key="5">
    <source>
        <dbReference type="ARBA" id="ARBA00022692"/>
    </source>
</evidence>
<dbReference type="EMBL" id="CP015519">
    <property type="protein sequence ID" value="APG26638.1"/>
    <property type="molecule type" value="Genomic_DNA"/>
</dbReference>
<keyword evidence="11" id="KW-1185">Reference proteome</keyword>
<dbReference type="InterPro" id="IPR050297">
    <property type="entry name" value="LipidA_mod_glycosyltrf_83"/>
</dbReference>
<feature type="transmembrane region" description="Helical" evidence="8">
    <location>
        <begin position="306"/>
        <end position="330"/>
    </location>
</feature>
<dbReference type="STRING" id="1842532.A7E78_01425"/>